<dbReference type="PANTHER" id="PTHR46910">
    <property type="entry name" value="TRANSCRIPTION FACTOR PDR1"/>
    <property type="match status" value="1"/>
</dbReference>
<dbReference type="GO" id="GO:0003700">
    <property type="term" value="F:DNA-binding transcription factor activity"/>
    <property type="evidence" value="ECO:0007669"/>
    <property type="project" value="InterPro"/>
</dbReference>
<evidence type="ECO:0000256" key="2">
    <source>
        <dbReference type="SAM" id="MobiDB-lite"/>
    </source>
</evidence>
<dbReference type="GO" id="GO:0006351">
    <property type="term" value="P:DNA-templated transcription"/>
    <property type="evidence" value="ECO:0007669"/>
    <property type="project" value="InterPro"/>
</dbReference>
<dbReference type="AlphaFoldDB" id="A0A4U0UTQ8"/>
<dbReference type="InterPro" id="IPR050987">
    <property type="entry name" value="AtrR-like"/>
</dbReference>
<dbReference type="InterPro" id="IPR007219">
    <property type="entry name" value="XnlR_reg_dom"/>
</dbReference>
<feature type="domain" description="Xylanolytic transcriptional activator regulatory" evidence="3">
    <location>
        <begin position="243"/>
        <end position="425"/>
    </location>
</feature>
<feature type="region of interest" description="Disordered" evidence="2">
    <location>
        <begin position="56"/>
        <end position="100"/>
    </location>
</feature>
<proteinExistence type="predicted"/>
<dbReference type="CDD" id="cd12148">
    <property type="entry name" value="fungal_TF_MHR"/>
    <property type="match status" value="1"/>
</dbReference>
<dbReference type="GO" id="GO:0008270">
    <property type="term" value="F:zinc ion binding"/>
    <property type="evidence" value="ECO:0007669"/>
    <property type="project" value="InterPro"/>
</dbReference>
<evidence type="ECO:0000313" key="4">
    <source>
        <dbReference type="EMBL" id="TKA39374.1"/>
    </source>
</evidence>
<feature type="compositionally biased region" description="Polar residues" evidence="2">
    <location>
        <begin position="89"/>
        <end position="100"/>
    </location>
</feature>
<feature type="compositionally biased region" description="Low complexity" evidence="2">
    <location>
        <begin position="60"/>
        <end position="70"/>
    </location>
</feature>
<organism evidence="4 5">
    <name type="scientific">Friedmanniomyces endolithicus</name>
    <dbReference type="NCBI Taxonomy" id="329885"/>
    <lineage>
        <taxon>Eukaryota</taxon>
        <taxon>Fungi</taxon>
        <taxon>Dikarya</taxon>
        <taxon>Ascomycota</taxon>
        <taxon>Pezizomycotina</taxon>
        <taxon>Dothideomycetes</taxon>
        <taxon>Dothideomycetidae</taxon>
        <taxon>Mycosphaerellales</taxon>
        <taxon>Teratosphaeriaceae</taxon>
        <taxon>Friedmanniomyces</taxon>
    </lineage>
</organism>
<dbReference type="PANTHER" id="PTHR46910:SF39">
    <property type="entry name" value="ZN(II)2CYS6 TRANSCRIPTION FACTOR (EUROFUNG)"/>
    <property type="match status" value="1"/>
</dbReference>
<evidence type="ECO:0000259" key="3">
    <source>
        <dbReference type="Pfam" id="PF04082"/>
    </source>
</evidence>
<dbReference type="GO" id="GO:0003677">
    <property type="term" value="F:DNA binding"/>
    <property type="evidence" value="ECO:0007669"/>
    <property type="project" value="InterPro"/>
</dbReference>
<dbReference type="Proteomes" id="UP000310066">
    <property type="component" value="Unassembled WGS sequence"/>
</dbReference>
<evidence type="ECO:0000256" key="1">
    <source>
        <dbReference type="ARBA" id="ARBA00023242"/>
    </source>
</evidence>
<feature type="compositionally biased region" description="Polar residues" evidence="2">
    <location>
        <begin position="71"/>
        <end position="82"/>
    </location>
</feature>
<name>A0A4U0UTQ8_9PEZI</name>
<accession>A0A4U0UTQ8</accession>
<dbReference type="Pfam" id="PF04082">
    <property type="entry name" value="Fungal_trans"/>
    <property type="match status" value="1"/>
</dbReference>
<sequence length="612" mass="66922">MPNPRRRSSKNIDRSLTWTQPLLYNGKTASQASGSESSRELAERVKHLEELLAELQGAKSSSSNPSNLSSTGRSHASDTTSPDAALRGSTVQQNTAGPVTTQNVPLQDAAAEDDLFLASLGEQFSLAGPTSFAVVDETPLDQYQMSVDDLTSTAIAFAQEASMIRGRCYLPPADDAYALLMEFLSDFNSKVPLIAPQHIYAHMRHCYSRGDAPRLSWMLTYLTLGIAHRLRAMSLFSGLDDMTQADWYLNQSLVKLPSLLIQEPSLELVQALLAVSVLLQTSSRSRRAALFVSNAMHMLQALGYHDGQTLQGNVLRQKEQQYVFWIAFQMDTDMSLATMRQSAQSRSEIAVALPNEHDTDWWAGTSAPIATEPDGRFNLFTLYTSLALIQAEALENLFSVQSRSYPLSVLQSNLQAILLQLQAWRRRSVVFGAEVQELYISMYRSDIVHLIVLEATYFRTLYQLHAVSVLGTFGTKWDVFSGDSLRALAALDMTSCVADARRLLSLSALVAGANISTTWISVFAVTAAISTVLGWHIQAGESSVSALRDRDLQLCRGALGHLELAAKYGGDGSVASAVAVCRELLGQAVGGGHLQVREIECADLRQSWGCVS</sequence>
<protein>
    <recommendedName>
        <fullName evidence="3">Xylanolytic transcriptional activator regulatory domain-containing protein</fullName>
    </recommendedName>
</protein>
<dbReference type="EMBL" id="NAJP01000039">
    <property type="protein sequence ID" value="TKA39374.1"/>
    <property type="molecule type" value="Genomic_DNA"/>
</dbReference>
<comment type="caution">
    <text evidence="4">The sequence shown here is derived from an EMBL/GenBank/DDBJ whole genome shotgun (WGS) entry which is preliminary data.</text>
</comment>
<dbReference type="OrthoDB" id="4116913at2759"/>
<reference evidence="4 5" key="1">
    <citation type="submission" date="2017-03" db="EMBL/GenBank/DDBJ databases">
        <title>Genomes of endolithic fungi from Antarctica.</title>
        <authorList>
            <person name="Coleine C."/>
            <person name="Masonjones S."/>
            <person name="Stajich J.E."/>
        </authorList>
    </citation>
    <scope>NUCLEOTIDE SEQUENCE [LARGE SCALE GENOMIC DNA]</scope>
    <source>
        <strain evidence="4 5">CCFEE 5311</strain>
    </source>
</reference>
<feature type="region of interest" description="Disordered" evidence="2">
    <location>
        <begin position="1"/>
        <end position="42"/>
    </location>
</feature>
<keyword evidence="1" id="KW-0539">Nucleus</keyword>
<evidence type="ECO:0000313" key="5">
    <source>
        <dbReference type="Proteomes" id="UP000310066"/>
    </source>
</evidence>
<feature type="compositionally biased region" description="Polar residues" evidence="2">
    <location>
        <begin position="14"/>
        <end position="36"/>
    </location>
</feature>
<gene>
    <name evidence="4" type="ORF">B0A54_10393</name>
</gene>